<gene>
    <name evidence="2" type="ORF">FOZ62_030722</name>
</gene>
<sequence>MSETPADNHNGEQEQQQENKDQDQPQSLQLKVKNAEGKEVMFKLKRGTPLRKVLLHLPLILDNEYVFS</sequence>
<reference evidence="2 3" key="1">
    <citation type="submission" date="2020-04" db="EMBL/GenBank/DDBJ databases">
        <title>Perkinsus olseni comparative genomics.</title>
        <authorList>
            <person name="Bogema D.R."/>
        </authorList>
    </citation>
    <scope>NUCLEOTIDE SEQUENCE [LARGE SCALE GENOMIC DNA]</scope>
    <source>
        <strain evidence="2">ATCC PRA-205</strain>
    </source>
</reference>
<feature type="region of interest" description="Disordered" evidence="1">
    <location>
        <begin position="1"/>
        <end position="28"/>
    </location>
</feature>
<dbReference type="EMBL" id="JABANM010034358">
    <property type="protein sequence ID" value="KAF4699760.1"/>
    <property type="molecule type" value="Genomic_DNA"/>
</dbReference>
<feature type="compositionally biased region" description="Basic and acidic residues" evidence="1">
    <location>
        <begin position="9"/>
        <end position="23"/>
    </location>
</feature>
<evidence type="ECO:0000313" key="2">
    <source>
        <dbReference type="EMBL" id="KAF4699760.1"/>
    </source>
</evidence>
<dbReference type="AlphaFoldDB" id="A0A7J6PWI1"/>
<evidence type="ECO:0000256" key="1">
    <source>
        <dbReference type="SAM" id="MobiDB-lite"/>
    </source>
</evidence>
<comment type="caution">
    <text evidence="2">The sequence shown here is derived from an EMBL/GenBank/DDBJ whole genome shotgun (WGS) entry which is preliminary data.</text>
</comment>
<accession>A0A7J6PWI1</accession>
<evidence type="ECO:0000313" key="3">
    <source>
        <dbReference type="Proteomes" id="UP000574390"/>
    </source>
</evidence>
<dbReference type="Gene3D" id="3.10.20.90">
    <property type="entry name" value="Phosphatidylinositol 3-kinase Catalytic Subunit, Chain A, domain 1"/>
    <property type="match status" value="1"/>
</dbReference>
<name>A0A7J6PWI1_PEROL</name>
<dbReference type="Proteomes" id="UP000574390">
    <property type="component" value="Unassembled WGS sequence"/>
</dbReference>
<organism evidence="2 3">
    <name type="scientific">Perkinsus olseni</name>
    <name type="common">Perkinsus atlanticus</name>
    <dbReference type="NCBI Taxonomy" id="32597"/>
    <lineage>
        <taxon>Eukaryota</taxon>
        <taxon>Sar</taxon>
        <taxon>Alveolata</taxon>
        <taxon>Perkinsozoa</taxon>
        <taxon>Perkinsea</taxon>
        <taxon>Perkinsida</taxon>
        <taxon>Perkinsidae</taxon>
        <taxon>Perkinsus</taxon>
    </lineage>
</organism>
<protein>
    <submittedName>
        <fullName evidence="2">Uncharacterized protein</fullName>
    </submittedName>
</protein>
<proteinExistence type="predicted"/>